<sequence>MAQAGGGGGGGGGQEEEPPHTPTRARSPSRKTPTCVSAEERPGSGGCRTRHRSLSSSLPGACAPGSARLGSARLALAPPVPPHNSVGLTRSAPPAP</sequence>
<organism evidence="2 3">
    <name type="scientific">Pleuronectes platessa</name>
    <name type="common">European plaice</name>
    <dbReference type="NCBI Taxonomy" id="8262"/>
    <lineage>
        <taxon>Eukaryota</taxon>
        <taxon>Metazoa</taxon>
        <taxon>Chordata</taxon>
        <taxon>Craniata</taxon>
        <taxon>Vertebrata</taxon>
        <taxon>Euteleostomi</taxon>
        <taxon>Actinopterygii</taxon>
        <taxon>Neopterygii</taxon>
        <taxon>Teleostei</taxon>
        <taxon>Neoteleostei</taxon>
        <taxon>Acanthomorphata</taxon>
        <taxon>Carangaria</taxon>
        <taxon>Pleuronectiformes</taxon>
        <taxon>Pleuronectoidei</taxon>
        <taxon>Pleuronectidae</taxon>
        <taxon>Pleuronectes</taxon>
    </lineage>
</organism>
<dbReference type="AlphaFoldDB" id="A0A9N7U796"/>
<name>A0A9N7U796_PLEPL</name>
<dbReference type="Proteomes" id="UP001153269">
    <property type="component" value="Unassembled WGS sequence"/>
</dbReference>
<reference evidence="2" key="1">
    <citation type="submission" date="2020-03" db="EMBL/GenBank/DDBJ databases">
        <authorList>
            <person name="Weist P."/>
        </authorList>
    </citation>
    <scope>NUCLEOTIDE SEQUENCE</scope>
</reference>
<accession>A0A9N7U796</accession>
<feature type="compositionally biased region" description="Gly residues" evidence="1">
    <location>
        <begin position="1"/>
        <end position="13"/>
    </location>
</feature>
<feature type="region of interest" description="Disordered" evidence="1">
    <location>
        <begin position="1"/>
        <end position="62"/>
    </location>
</feature>
<protein>
    <submittedName>
        <fullName evidence="2">Uncharacterized protein</fullName>
    </submittedName>
</protein>
<dbReference type="EMBL" id="CADEAL010000888">
    <property type="protein sequence ID" value="CAB1426429.1"/>
    <property type="molecule type" value="Genomic_DNA"/>
</dbReference>
<keyword evidence="3" id="KW-1185">Reference proteome</keyword>
<feature type="compositionally biased region" description="Polar residues" evidence="1">
    <location>
        <begin position="24"/>
        <end position="35"/>
    </location>
</feature>
<evidence type="ECO:0000313" key="2">
    <source>
        <dbReference type="EMBL" id="CAB1426429.1"/>
    </source>
</evidence>
<evidence type="ECO:0000256" key="1">
    <source>
        <dbReference type="SAM" id="MobiDB-lite"/>
    </source>
</evidence>
<evidence type="ECO:0000313" key="3">
    <source>
        <dbReference type="Proteomes" id="UP001153269"/>
    </source>
</evidence>
<comment type="caution">
    <text evidence="2">The sequence shown here is derived from an EMBL/GenBank/DDBJ whole genome shotgun (WGS) entry which is preliminary data.</text>
</comment>
<proteinExistence type="predicted"/>
<feature type="region of interest" description="Disordered" evidence="1">
    <location>
        <begin position="75"/>
        <end position="96"/>
    </location>
</feature>
<gene>
    <name evidence="2" type="ORF">PLEPLA_LOCUS14365</name>
</gene>